<feature type="domain" description="Dof-type" evidence="10">
    <location>
        <begin position="51"/>
        <end position="105"/>
    </location>
</feature>
<sequence length="283" mass="31475">MKSSGLGNSTEEHPSDVQVKERQVNPKPEEDKAETSSPDEEKIFKKPDKIVQCPRCNSLDTKFCYFNNYNVNQPRHFCKNCQRYWTAGGTMRNVPVGAGRRKNKHLASQYHQIIVSTDGIPTTSLEATESANHQLISTLESSVAYRSLTGNETQEEPSLCGSSTTTSSTQGNELPELVMQRQQAVSIELNTSYPTQYYPVPPWAFPWHPGWNNVTSVAAELHSSEHMSNPNNTNPNPVQWYPTPVLAVPGTCPPSVPLQFVPASYWGRIPAWAAGTQDSVNRI</sequence>
<dbReference type="Proteomes" id="UP001163823">
    <property type="component" value="Chromosome 3"/>
</dbReference>
<comment type="caution">
    <text evidence="11">The sequence shown here is derived from an EMBL/GenBank/DDBJ whole genome shotgun (WGS) entry which is preliminary data.</text>
</comment>
<dbReference type="EMBL" id="JARAOO010000003">
    <property type="protein sequence ID" value="KAJ7976451.1"/>
    <property type="molecule type" value="Genomic_DNA"/>
</dbReference>
<dbReference type="GO" id="GO:0005634">
    <property type="term" value="C:nucleus"/>
    <property type="evidence" value="ECO:0007669"/>
    <property type="project" value="UniProtKB-SubCell"/>
</dbReference>
<keyword evidence="2 8" id="KW-0863">Zinc-finger</keyword>
<evidence type="ECO:0000256" key="4">
    <source>
        <dbReference type="ARBA" id="ARBA00023015"/>
    </source>
</evidence>
<dbReference type="AlphaFoldDB" id="A0AAD7Q7S8"/>
<feature type="compositionally biased region" description="Basic and acidic residues" evidence="9">
    <location>
        <begin position="10"/>
        <end position="43"/>
    </location>
</feature>
<reference evidence="11" key="1">
    <citation type="journal article" date="2023" name="Science">
        <title>Elucidation of the pathway for biosynthesis of saponin adjuvants from the soapbark tree.</title>
        <authorList>
            <person name="Reed J."/>
            <person name="Orme A."/>
            <person name="El-Demerdash A."/>
            <person name="Owen C."/>
            <person name="Martin L.B.B."/>
            <person name="Misra R.C."/>
            <person name="Kikuchi S."/>
            <person name="Rejzek M."/>
            <person name="Martin A.C."/>
            <person name="Harkess A."/>
            <person name="Leebens-Mack J."/>
            <person name="Louveau T."/>
            <person name="Stephenson M.J."/>
            <person name="Osbourn A."/>
        </authorList>
    </citation>
    <scope>NUCLEOTIDE SEQUENCE</scope>
    <source>
        <strain evidence="11">S10</strain>
    </source>
</reference>
<evidence type="ECO:0000256" key="9">
    <source>
        <dbReference type="SAM" id="MobiDB-lite"/>
    </source>
</evidence>
<evidence type="ECO:0000256" key="2">
    <source>
        <dbReference type="ARBA" id="ARBA00022771"/>
    </source>
</evidence>
<keyword evidence="7 8" id="KW-0539">Nucleus</keyword>
<comment type="subcellular location">
    <subcellularLocation>
        <location evidence="8">Nucleus</location>
    </subcellularLocation>
</comment>
<dbReference type="PANTHER" id="PTHR31089">
    <property type="entry name" value="CYCLIC DOF FACTOR 2"/>
    <property type="match status" value="1"/>
</dbReference>
<evidence type="ECO:0000256" key="5">
    <source>
        <dbReference type="ARBA" id="ARBA00023125"/>
    </source>
</evidence>
<dbReference type="GO" id="GO:0003677">
    <property type="term" value="F:DNA binding"/>
    <property type="evidence" value="ECO:0007669"/>
    <property type="project" value="UniProtKB-UniRule"/>
</dbReference>
<dbReference type="InterPro" id="IPR003851">
    <property type="entry name" value="Znf_Dof"/>
</dbReference>
<evidence type="ECO:0000256" key="8">
    <source>
        <dbReference type="PROSITE-ProRule" id="PRU00071"/>
    </source>
</evidence>
<evidence type="ECO:0000256" key="3">
    <source>
        <dbReference type="ARBA" id="ARBA00022833"/>
    </source>
</evidence>
<gene>
    <name evidence="11" type="ORF">O6P43_006232</name>
</gene>
<dbReference type="KEGG" id="qsa:O6P43_006232"/>
<dbReference type="GO" id="GO:0003700">
    <property type="term" value="F:DNA-binding transcription factor activity"/>
    <property type="evidence" value="ECO:0007669"/>
    <property type="project" value="InterPro"/>
</dbReference>
<evidence type="ECO:0000256" key="6">
    <source>
        <dbReference type="ARBA" id="ARBA00023163"/>
    </source>
</evidence>
<evidence type="ECO:0000256" key="1">
    <source>
        <dbReference type="ARBA" id="ARBA00022723"/>
    </source>
</evidence>
<feature type="region of interest" description="Disordered" evidence="9">
    <location>
        <begin position="1"/>
        <end position="43"/>
    </location>
</feature>
<keyword evidence="6" id="KW-0804">Transcription</keyword>
<dbReference type="InterPro" id="IPR045174">
    <property type="entry name" value="Dof"/>
</dbReference>
<name>A0AAD7Q7S8_QUISA</name>
<dbReference type="Pfam" id="PF02701">
    <property type="entry name" value="Zn_ribbon_Dof"/>
    <property type="match status" value="1"/>
</dbReference>
<keyword evidence="1" id="KW-0479">Metal-binding</keyword>
<dbReference type="PROSITE" id="PS01361">
    <property type="entry name" value="ZF_DOF_1"/>
    <property type="match status" value="1"/>
</dbReference>
<evidence type="ECO:0000259" key="10">
    <source>
        <dbReference type="PROSITE" id="PS50884"/>
    </source>
</evidence>
<dbReference type="PROSITE" id="PS50884">
    <property type="entry name" value="ZF_DOF_2"/>
    <property type="match status" value="1"/>
</dbReference>
<keyword evidence="3" id="KW-0862">Zinc</keyword>
<protein>
    <submittedName>
        <fullName evidence="11">Dof protein</fullName>
    </submittedName>
</protein>
<evidence type="ECO:0000256" key="7">
    <source>
        <dbReference type="ARBA" id="ARBA00023242"/>
    </source>
</evidence>
<keyword evidence="12" id="KW-1185">Reference proteome</keyword>
<proteinExistence type="predicted"/>
<evidence type="ECO:0000313" key="11">
    <source>
        <dbReference type="EMBL" id="KAJ7976451.1"/>
    </source>
</evidence>
<dbReference type="PANTHER" id="PTHR31089:SF47">
    <property type="entry name" value="DOF-TYPE DOMAIN-CONTAINING PROTEIN"/>
    <property type="match status" value="1"/>
</dbReference>
<keyword evidence="4" id="KW-0805">Transcription regulation</keyword>
<dbReference type="GO" id="GO:0008270">
    <property type="term" value="F:zinc ion binding"/>
    <property type="evidence" value="ECO:0007669"/>
    <property type="project" value="UniProtKB-KW"/>
</dbReference>
<organism evidence="11 12">
    <name type="scientific">Quillaja saponaria</name>
    <name type="common">Soap bark tree</name>
    <dbReference type="NCBI Taxonomy" id="32244"/>
    <lineage>
        <taxon>Eukaryota</taxon>
        <taxon>Viridiplantae</taxon>
        <taxon>Streptophyta</taxon>
        <taxon>Embryophyta</taxon>
        <taxon>Tracheophyta</taxon>
        <taxon>Spermatophyta</taxon>
        <taxon>Magnoliopsida</taxon>
        <taxon>eudicotyledons</taxon>
        <taxon>Gunneridae</taxon>
        <taxon>Pentapetalae</taxon>
        <taxon>rosids</taxon>
        <taxon>fabids</taxon>
        <taxon>Fabales</taxon>
        <taxon>Quillajaceae</taxon>
        <taxon>Quillaja</taxon>
    </lineage>
</organism>
<keyword evidence="5 8" id="KW-0238">DNA-binding</keyword>
<feature type="region of interest" description="Disordered" evidence="9">
    <location>
        <begin position="150"/>
        <end position="174"/>
    </location>
</feature>
<evidence type="ECO:0000313" key="12">
    <source>
        <dbReference type="Proteomes" id="UP001163823"/>
    </source>
</evidence>
<accession>A0AAD7Q7S8</accession>